<comment type="caution">
    <text evidence="5">The sequence shown here is derived from an EMBL/GenBank/DDBJ whole genome shotgun (WGS) entry which is preliminary data.</text>
</comment>
<protein>
    <submittedName>
        <fullName evidence="5">Tagaturonate reductase</fullName>
        <ecNumber evidence="5">1.1.1.58</ecNumber>
    </submittedName>
</protein>
<dbReference type="InterPro" id="IPR036291">
    <property type="entry name" value="NAD(P)-bd_dom_sf"/>
</dbReference>
<dbReference type="EMBL" id="WELI01000003">
    <property type="protein sequence ID" value="KAB7730961.1"/>
    <property type="molecule type" value="Genomic_DNA"/>
</dbReference>
<keyword evidence="2" id="KW-0520">NAD</keyword>
<evidence type="ECO:0000313" key="5">
    <source>
        <dbReference type="EMBL" id="KAB7730961.1"/>
    </source>
</evidence>
<name>A0A7J5U0A5_9BACT</name>
<dbReference type="Proteomes" id="UP000488299">
    <property type="component" value="Unassembled WGS sequence"/>
</dbReference>
<evidence type="ECO:0000259" key="4">
    <source>
        <dbReference type="Pfam" id="PF08125"/>
    </source>
</evidence>
<evidence type="ECO:0000256" key="2">
    <source>
        <dbReference type="ARBA" id="ARBA00023027"/>
    </source>
</evidence>
<dbReference type="GO" id="GO:0005829">
    <property type="term" value="C:cytosol"/>
    <property type="evidence" value="ECO:0007669"/>
    <property type="project" value="TreeGrafter"/>
</dbReference>
<dbReference type="GO" id="GO:0008926">
    <property type="term" value="F:mannitol-1-phosphate 5-dehydrogenase activity"/>
    <property type="evidence" value="ECO:0007669"/>
    <property type="project" value="TreeGrafter"/>
</dbReference>
<accession>A0A7J5U0A5</accession>
<gene>
    <name evidence="5" type="ORF">F5984_09010</name>
</gene>
<keyword evidence="1 5" id="KW-0560">Oxidoreductase</keyword>
<dbReference type="SUPFAM" id="SSF48179">
    <property type="entry name" value="6-phosphogluconate dehydrogenase C-terminal domain-like"/>
    <property type="match status" value="1"/>
</dbReference>
<dbReference type="InterPro" id="IPR008927">
    <property type="entry name" value="6-PGluconate_DH-like_C_sf"/>
</dbReference>
<dbReference type="InterPro" id="IPR013131">
    <property type="entry name" value="Mannitol_DH_N"/>
</dbReference>
<dbReference type="InterPro" id="IPR013328">
    <property type="entry name" value="6PGD_dom2"/>
</dbReference>
<keyword evidence="6" id="KW-1185">Reference proteome</keyword>
<dbReference type="Gene3D" id="1.10.1040.10">
    <property type="entry name" value="N-(1-d-carboxylethyl)-l-norvaline Dehydrogenase, domain 2"/>
    <property type="match status" value="1"/>
</dbReference>
<sequence>MTNDLSLNYLLDQPSAAAARPTPEQLLQLPETVLQFGTGALLRGLPDYLIDKANRAGIFNGRIVVVKSTDGGDLTAFRRQDNLYTLCIRGVEQGRTVEENVICSAISRVLSARTEWESVLQLAGNPDLKLVISNTTEVGIQLVQDDIRQTPPQSFPGKLLAVLYARYQAFGGDRDRGLVIVPTELIPDNGARLEAILLELAHRNGLESDFIDWLESANTCCNSLVDRIVPGRPDPTTLHDLADQLGYDDELLTIAEVYRLWAIEVPDGPNASRVTEVLSFSRADAGVFIRPNIGLFRELKLRLLNGTHTLSCGMAWLSGFDTVREAMDDETMGAFIRSLMLAELLPGIPYPVDEKTAQRFATDVLDRFQNPYIEHRWLSITMQYTAKMQMRNVPTLLQYYRQLGTTPAYMPLGFAAYLLFMRGTHQPAESGGLWYGDRDGTPYPIQDEKAGYFADIWSRSTPAQVVSTVLSNKSLWGHDLTLLPGFAERVHEALEQFLNQGLYATLAARFTKSVLLDK</sequence>
<dbReference type="GO" id="GO:0009026">
    <property type="term" value="F:tagaturonate reductase activity"/>
    <property type="evidence" value="ECO:0007669"/>
    <property type="project" value="UniProtKB-EC"/>
</dbReference>
<reference evidence="5 6" key="1">
    <citation type="submission" date="2019-10" db="EMBL/GenBank/DDBJ databases">
        <title>Rudanella paleaurantiibacter sp. nov., isolated from sludge.</title>
        <authorList>
            <person name="Xu S.Q."/>
        </authorList>
    </citation>
    <scope>NUCLEOTIDE SEQUENCE [LARGE SCALE GENOMIC DNA]</scope>
    <source>
        <strain evidence="5 6">HX-22-17</strain>
    </source>
</reference>
<dbReference type="PANTHER" id="PTHR30524">
    <property type="entry name" value="MANNITOL-1-PHOSPHATE 5-DEHYDROGENASE"/>
    <property type="match status" value="1"/>
</dbReference>
<evidence type="ECO:0000256" key="1">
    <source>
        <dbReference type="ARBA" id="ARBA00023002"/>
    </source>
</evidence>
<dbReference type="Pfam" id="PF08125">
    <property type="entry name" value="Mannitol_dh_C"/>
    <property type="match status" value="1"/>
</dbReference>
<evidence type="ECO:0000259" key="3">
    <source>
        <dbReference type="Pfam" id="PF01232"/>
    </source>
</evidence>
<evidence type="ECO:0000313" key="6">
    <source>
        <dbReference type="Proteomes" id="UP000488299"/>
    </source>
</evidence>
<dbReference type="PANTHER" id="PTHR30524:SF0">
    <property type="entry name" value="ALTRONATE OXIDOREDUCTASE-RELATED"/>
    <property type="match status" value="1"/>
</dbReference>
<feature type="domain" description="Mannitol dehydrogenase N-terminal" evidence="3">
    <location>
        <begin position="32"/>
        <end position="265"/>
    </location>
</feature>
<dbReference type="SUPFAM" id="SSF51735">
    <property type="entry name" value="NAD(P)-binding Rossmann-fold domains"/>
    <property type="match status" value="1"/>
</dbReference>
<dbReference type="GO" id="GO:0019592">
    <property type="term" value="P:mannitol catabolic process"/>
    <property type="evidence" value="ECO:0007669"/>
    <property type="project" value="TreeGrafter"/>
</dbReference>
<dbReference type="InterPro" id="IPR013118">
    <property type="entry name" value="Mannitol_DH_C"/>
</dbReference>
<dbReference type="Pfam" id="PF01232">
    <property type="entry name" value="Mannitol_dh"/>
    <property type="match status" value="1"/>
</dbReference>
<dbReference type="NCBIfam" id="NF002969">
    <property type="entry name" value="PRK03643.1"/>
    <property type="match status" value="1"/>
</dbReference>
<dbReference type="Gene3D" id="3.40.50.720">
    <property type="entry name" value="NAD(P)-binding Rossmann-like Domain"/>
    <property type="match status" value="1"/>
</dbReference>
<feature type="domain" description="Mannitol dehydrogenase C-terminal" evidence="4">
    <location>
        <begin position="295"/>
        <end position="497"/>
    </location>
</feature>
<organism evidence="5 6">
    <name type="scientific">Rudanella paleaurantiibacter</name>
    <dbReference type="NCBI Taxonomy" id="2614655"/>
    <lineage>
        <taxon>Bacteria</taxon>
        <taxon>Pseudomonadati</taxon>
        <taxon>Bacteroidota</taxon>
        <taxon>Cytophagia</taxon>
        <taxon>Cytophagales</taxon>
        <taxon>Cytophagaceae</taxon>
        <taxon>Rudanella</taxon>
    </lineage>
</organism>
<proteinExistence type="predicted"/>
<dbReference type="AlphaFoldDB" id="A0A7J5U0A5"/>
<dbReference type="EC" id="1.1.1.58" evidence="5"/>
<dbReference type="RefSeq" id="WP_152123951.1">
    <property type="nucleotide sequence ID" value="NZ_WELI01000003.1"/>
</dbReference>